<feature type="transmembrane region" description="Helical" evidence="1">
    <location>
        <begin position="193"/>
        <end position="214"/>
    </location>
</feature>
<evidence type="ECO:0000313" key="4">
    <source>
        <dbReference type="Proteomes" id="UP000628079"/>
    </source>
</evidence>
<name>A0A8H9KS56_9MICO</name>
<keyword evidence="1" id="KW-0472">Membrane</keyword>
<feature type="transmembrane region" description="Helical" evidence="1">
    <location>
        <begin position="146"/>
        <end position="166"/>
    </location>
</feature>
<protein>
    <submittedName>
        <fullName evidence="3">Membrane protein</fullName>
    </submittedName>
</protein>
<evidence type="ECO:0000256" key="1">
    <source>
        <dbReference type="SAM" id="Phobius"/>
    </source>
</evidence>
<accession>A0A8H9KS56</accession>
<feature type="transmembrane region" description="Helical" evidence="1">
    <location>
        <begin position="21"/>
        <end position="41"/>
    </location>
</feature>
<keyword evidence="1" id="KW-1133">Transmembrane helix</keyword>
<dbReference type="InterPro" id="IPR009597">
    <property type="entry name" value="DUF1206"/>
</dbReference>
<sequence length="262" mass="26890">MTNSAKQTASKVGDHAVVETGARLGFVVSGVIHLLIAWIALKVAWGLGGGSADKSGALQTVASGSTGPFLLWLAVIGFVFLALWQLTEAVVGRHGAEASDRAKAVGKAVLYAFFAYSAFSVSKGAGTSDEQKTDEATAGLLSNPGGRILVGLVAVAILATAGYHLWKGWTKGFVEELERHPGSWAVRTGQVGYVAKGVALAVVGILFASAAVSSRAAEAGGLDAALKTLRDQPFGPFLLTVVALGFAAAGAWSFVKARHAKL</sequence>
<feature type="domain" description="DUF1206" evidence="2">
    <location>
        <begin position="103"/>
        <end position="171"/>
    </location>
</feature>
<dbReference type="AlphaFoldDB" id="A0A8H9KS56"/>
<proteinExistence type="predicted"/>
<feature type="transmembrane region" description="Helical" evidence="1">
    <location>
        <begin position="234"/>
        <end position="255"/>
    </location>
</feature>
<dbReference type="RefSeq" id="WP_035946317.1">
    <property type="nucleotide sequence ID" value="NZ_BMEA01000001.1"/>
</dbReference>
<reference evidence="3" key="1">
    <citation type="journal article" date="2014" name="Int. J. Syst. Evol. Microbiol.">
        <title>Complete genome sequence of Corynebacterium casei LMG S-19264T (=DSM 44701T), isolated from a smear-ripened cheese.</title>
        <authorList>
            <consortium name="US DOE Joint Genome Institute (JGI-PGF)"/>
            <person name="Walter F."/>
            <person name="Albersmeier A."/>
            <person name="Kalinowski J."/>
            <person name="Ruckert C."/>
        </authorList>
    </citation>
    <scope>NUCLEOTIDE SEQUENCE</scope>
    <source>
        <strain evidence="3">CGMCC 1.10749</strain>
    </source>
</reference>
<organism evidence="3 4">
    <name type="scientific">Knoellia flava</name>
    <dbReference type="NCBI Taxonomy" id="913969"/>
    <lineage>
        <taxon>Bacteria</taxon>
        <taxon>Bacillati</taxon>
        <taxon>Actinomycetota</taxon>
        <taxon>Actinomycetes</taxon>
        <taxon>Micrococcales</taxon>
        <taxon>Intrasporangiaceae</taxon>
        <taxon>Knoellia</taxon>
    </lineage>
</organism>
<dbReference type="EMBL" id="BMEA01000001">
    <property type="protein sequence ID" value="GGB77707.1"/>
    <property type="molecule type" value="Genomic_DNA"/>
</dbReference>
<feature type="transmembrane region" description="Helical" evidence="1">
    <location>
        <begin position="69"/>
        <end position="87"/>
    </location>
</feature>
<dbReference type="Proteomes" id="UP000628079">
    <property type="component" value="Unassembled WGS sequence"/>
</dbReference>
<feature type="domain" description="DUF1206" evidence="2">
    <location>
        <begin position="191"/>
        <end position="258"/>
    </location>
</feature>
<feature type="domain" description="DUF1206" evidence="2">
    <location>
        <begin position="24"/>
        <end position="91"/>
    </location>
</feature>
<evidence type="ECO:0000313" key="3">
    <source>
        <dbReference type="EMBL" id="GGB77707.1"/>
    </source>
</evidence>
<reference evidence="3" key="2">
    <citation type="submission" date="2020-09" db="EMBL/GenBank/DDBJ databases">
        <authorList>
            <person name="Sun Q."/>
            <person name="Zhou Y."/>
        </authorList>
    </citation>
    <scope>NUCLEOTIDE SEQUENCE</scope>
    <source>
        <strain evidence="3">CGMCC 1.10749</strain>
    </source>
</reference>
<keyword evidence="1" id="KW-0812">Transmembrane</keyword>
<gene>
    <name evidence="3" type="ORF">GCM10011314_16700</name>
</gene>
<comment type="caution">
    <text evidence="3">The sequence shown here is derived from an EMBL/GenBank/DDBJ whole genome shotgun (WGS) entry which is preliminary data.</text>
</comment>
<dbReference type="Pfam" id="PF06724">
    <property type="entry name" value="DUF1206"/>
    <property type="match status" value="3"/>
</dbReference>
<evidence type="ECO:0000259" key="2">
    <source>
        <dbReference type="Pfam" id="PF06724"/>
    </source>
</evidence>
<feature type="transmembrane region" description="Helical" evidence="1">
    <location>
        <begin position="108"/>
        <end position="126"/>
    </location>
</feature>